<evidence type="ECO:0000313" key="8">
    <source>
        <dbReference type="EMBL" id="RLL23164.1"/>
    </source>
</evidence>
<sequence>MNQYVEHSGCGAEADLISVDQALSLILEKVQSLDTETVALSKALNRFLADDVYSSINLPMFSQSAVDGYAIVATGHISAQTQFELVGELRAGQSTDICLTEGQAVRIFTGAAIPQNTTTVARQEIVQSIENKILIRQDLAIHIDIRDAGEEVASGQQLAQHGQQLSIGAIAALSMAGVKVVKVYRYPRIAVVITGDEVASQASDLTTGQIFDANAPLIQAWFEARQQKVSIFHVADHEDALTELFHQLKDEYDLIISTGGVSVGDYDLIRPVALKVGFEQIFWKIKQKPGKPMLFAQYRNLNSHHCCLLGLPGNPAAVYVGMQIYTSTLLNALQNQRQMPNWFSGKMTHTLKPDARERFLRMSAQFDQGELQLQSLSKQQSHMLTNLMQANCLVRVPANESIQIGQCLTGIFI</sequence>
<dbReference type="Gene3D" id="2.170.190.11">
    <property type="entry name" value="Molybdopterin biosynthesis moea protein, domain 3"/>
    <property type="match status" value="1"/>
</dbReference>
<dbReference type="Pfam" id="PF03453">
    <property type="entry name" value="MoeA_N"/>
    <property type="match status" value="1"/>
</dbReference>
<dbReference type="SUPFAM" id="SSF53218">
    <property type="entry name" value="Molybdenum cofactor biosynthesis proteins"/>
    <property type="match status" value="1"/>
</dbReference>
<comment type="function">
    <text evidence="1 6">Catalyzes the insertion of molybdate into adenylated molybdopterin with the concomitant release of AMP.</text>
</comment>
<feature type="domain" description="MoaB/Mog" evidence="7">
    <location>
        <begin position="190"/>
        <end position="332"/>
    </location>
</feature>
<evidence type="ECO:0000256" key="4">
    <source>
        <dbReference type="ARBA" id="ARBA00023150"/>
    </source>
</evidence>
<evidence type="ECO:0000313" key="9">
    <source>
        <dbReference type="Proteomes" id="UP000280271"/>
    </source>
</evidence>
<dbReference type="CDD" id="cd00887">
    <property type="entry name" value="MoeA"/>
    <property type="match status" value="1"/>
</dbReference>
<comment type="similarity">
    <text evidence="3 6">Belongs to the MoeA family.</text>
</comment>
<evidence type="ECO:0000256" key="5">
    <source>
        <dbReference type="ARBA" id="ARBA00047317"/>
    </source>
</evidence>
<keyword evidence="6" id="KW-0460">Magnesium</keyword>
<dbReference type="InterPro" id="IPR005111">
    <property type="entry name" value="MoeA_C_domain_IV"/>
</dbReference>
<dbReference type="EC" id="2.10.1.1" evidence="6"/>
<accession>A0ABX9TZ66</accession>
<keyword evidence="6" id="KW-0808">Transferase</keyword>
<dbReference type="InterPro" id="IPR036425">
    <property type="entry name" value="MoaB/Mog-like_dom_sf"/>
</dbReference>
<dbReference type="PANTHER" id="PTHR10192:SF5">
    <property type="entry name" value="GEPHYRIN"/>
    <property type="match status" value="1"/>
</dbReference>
<keyword evidence="9" id="KW-1185">Reference proteome</keyword>
<proteinExistence type="inferred from homology"/>
<evidence type="ECO:0000259" key="7">
    <source>
        <dbReference type="SMART" id="SM00852"/>
    </source>
</evidence>
<comment type="pathway">
    <text evidence="2 6">Cofactor biosynthesis; molybdopterin biosynthesis.</text>
</comment>
<dbReference type="Gene3D" id="3.90.105.10">
    <property type="entry name" value="Molybdopterin biosynthesis moea protein, domain 2"/>
    <property type="match status" value="1"/>
</dbReference>
<dbReference type="InterPro" id="IPR036135">
    <property type="entry name" value="MoeA_linker/N_sf"/>
</dbReference>
<dbReference type="Gene3D" id="3.40.980.10">
    <property type="entry name" value="MoaB/Mog-like domain"/>
    <property type="match status" value="1"/>
</dbReference>
<gene>
    <name evidence="8" type="ORF">D9K81_05265</name>
</gene>
<name>A0ABX9TZ66_9GAMM</name>
<dbReference type="RefSeq" id="WP_120374125.1">
    <property type="nucleotide sequence ID" value="NZ_RCHC01000004.1"/>
</dbReference>
<dbReference type="EMBL" id="RCHC01000004">
    <property type="protein sequence ID" value="RLL23164.1"/>
    <property type="molecule type" value="Genomic_DNA"/>
</dbReference>
<evidence type="ECO:0000256" key="2">
    <source>
        <dbReference type="ARBA" id="ARBA00005046"/>
    </source>
</evidence>
<comment type="caution">
    <text evidence="8">The sequence shown here is derived from an EMBL/GenBank/DDBJ whole genome shotgun (WGS) entry which is preliminary data.</text>
</comment>
<dbReference type="InterPro" id="IPR036688">
    <property type="entry name" value="MoeA_C_domain_IV_sf"/>
</dbReference>
<keyword evidence="4 6" id="KW-0501">Molybdenum cofactor biosynthesis</keyword>
<dbReference type="InterPro" id="IPR001453">
    <property type="entry name" value="MoaB/Mog_dom"/>
</dbReference>
<comment type="cofactor">
    <cofactor evidence="6">
        <name>Mg(2+)</name>
        <dbReference type="ChEBI" id="CHEBI:18420"/>
    </cofactor>
</comment>
<dbReference type="PANTHER" id="PTHR10192">
    <property type="entry name" value="MOLYBDOPTERIN BIOSYNTHESIS PROTEIN"/>
    <property type="match status" value="1"/>
</dbReference>
<keyword evidence="6" id="KW-0500">Molybdenum</keyword>
<dbReference type="SUPFAM" id="SSF63867">
    <property type="entry name" value="MoeA C-terminal domain-like"/>
    <property type="match status" value="1"/>
</dbReference>
<dbReference type="Gene3D" id="2.40.340.10">
    <property type="entry name" value="MoeA, C-terminal, domain IV"/>
    <property type="match status" value="1"/>
</dbReference>
<keyword evidence="6" id="KW-0479">Metal-binding</keyword>
<evidence type="ECO:0000256" key="1">
    <source>
        <dbReference type="ARBA" id="ARBA00002901"/>
    </source>
</evidence>
<dbReference type="SMART" id="SM00852">
    <property type="entry name" value="MoCF_biosynth"/>
    <property type="match status" value="1"/>
</dbReference>
<comment type="catalytic activity">
    <reaction evidence="5">
        <text>adenylyl-molybdopterin + molybdate = Mo-molybdopterin + AMP + H(+)</text>
        <dbReference type="Rhea" id="RHEA:35047"/>
        <dbReference type="ChEBI" id="CHEBI:15378"/>
        <dbReference type="ChEBI" id="CHEBI:36264"/>
        <dbReference type="ChEBI" id="CHEBI:62727"/>
        <dbReference type="ChEBI" id="CHEBI:71302"/>
        <dbReference type="ChEBI" id="CHEBI:456215"/>
        <dbReference type="EC" id="2.10.1.1"/>
    </reaction>
</comment>
<evidence type="ECO:0000256" key="6">
    <source>
        <dbReference type="RuleBase" id="RU365090"/>
    </source>
</evidence>
<dbReference type="InterPro" id="IPR005110">
    <property type="entry name" value="MoeA_linker/N"/>
</dbReference>
<organism evidence="8 9">
    <name type="scientific">Acinetobacter chengduensis</name>
    <dbReference type="NCBI Taxonomy" id="2420890"/>
    <lineage>
        <taxon>Bacteria</taxon>
        <taxon>Pseudomonadati</taxon>
        <taxon>Pseudomonadota</taxon>
        <taxon>Gammaproteobacteria</taxon>
        <taxon>Moraxellales</taxon>
        <taxon>Moraxellaceae</taxon>
        <taxon>Acinetobacter</taxon>
    </lineage>
</organism>
<dbReference type="Pfam" id="PF00994">
    <property type="entry name" value="MoCF_biosynth"/>
    <property type="match status" value="1"/>
</dbReference>
<dbReference type="Pfam" id="PF03454">
    <property type="entry name" value="MoeA_C"/>
    <property type="match status" value="1"/>
</dbReference>
<reference evidence="8 9" key="1">
    <citation type="submission" date="2018-09" db="EMBL/GenBank/DDBJ databases">
        <title>The draft genome of Acinetobacter sp. strains.</title>
        <authorList>
            <person name="Qin J."/>
            <person name="Feng Y."/>
            <person name="Zong Z."/>
        </authorList>
    </citation>
    <scope>NUCLEOTIDE SEQUENCE [LARGE SCALE GENOMIC DNA]</scope>
    <source>
        <strain evidence="8 9">WCHAc060005</strain>
    </source>
</reference>
<dbReference type="SUPFAM" id="SSF63882">
    <property type="entry name" value="MoeA N-terminal region -like"/>
    <property type="match status" value="1"/>
</dbReference>
<protein>
    <recommendedName>
        <fullName evidence="6">Molybdopterin molybdenumtransferase</fullName>
        <ecNumber evidence="6">2.10.1.1</ecNumber>
    </recommendedName>
</protein>
<evidence type="ECO:0000256" key="3">
    <source>
        <dbReference type="ARBA" id="ARBA00010763"/>
    </source>
</evidence>
<dbReference type="InterPro" id="IPR038987">
    <property type="entry name" value="MoeA-like"/>
</dbReference>
<dbReference type="Proteomes" id="UP000280271">
    <property type="component" value="Unassembled WGS sequence"/>
</dbReference>